<proteinExistence type="inferred from homology"/>
<feature type="coiled-coil region" evidence="5">
    <location>
        <begin position="113"/>
        <end position="143"/>
    </location>
</feature>
<feature type="domain" description="Lebercilin" evidence="7">
    <location>
        <begin position="106"/>
        <end position="293"/>
    </location>
</feature>
<feature type="coiled-coil region" evidence="5">
    <location>
        <begin position="219"/>
        <end position="246"/>
    </location>
</feature>
<keyword evidence="9" id="KW-1185">Reference proteome</keyword>
<feature type="compositionally biased region" description="Basic and acidic residues" evidence="6">
    <location>
        <begin position="53"/>
        <end position="71"/>
    </location>
</feature>
<dbReference type="EMBL" id="JBCEZU010000329">
    <property type="protein sequence ID" value="KAK9520657.1"/>
    <property type="molecule type" value="Genomic_DNA"/>
</dbReference>
<feature type="compositionally biased region" description="Low complexity" evidence="6">
    <location>
        <begin position="20"/>
        <end position="32"/>
    </location>
</feature>
<evidence type="ECO:0000256" key="5">
    <source>
        <dbReference type="SAM" id="Coils"/>
    </source>
</evidence>
<protein>
    <recommendedName>
        <fullName evidence="3">Lebercilin-like protein</fullName>
    </recommendedName>
    <alternativeName>
        <fullName evidence="4">Leber congenital amaurosis 5-like protein</fullName>
    </alternativeName>
</protein>
<evidence type="ECO:0000256" key="3">
    <source>
        <dbReference type="ARBA" id="ARBA00041189"/>
    </source>
</evidence>
<comment type="similarity">
    <text evidence="1">Belongs to the LCA5 family.</text>
</comment>
<feature type="compositionally biased region" description="Polar residues" evidence="6">
    <location>
        <begin position="39"/>
        <end position="48"/>
    </location>
</feature>
<feature type="region of interest" description="Disordered" evidence="6">
    <location>
        <begin position="358"/>
        <end position="449"/>
    </location>
</feature>
<dbReference type="PANTHER" id="PTHR16650:SF9">
    <property type="entry name" value="LEBERCILIN-LIKE PROTEIN"/>
    <property type="match status" value="1"/>
</dbReference>
<feature type="region of interest" description="Disordered" evidence="6">
    <location>
        <begin position="1"/>
        <end position="71"/>
    </location>
</feature>
<organism evidence="8 9">
    <name type="scientific">Zoarces viviparus</name>
    <name type="common">Viviparous eelpout</name>
    <name type="synonym">Blennius viviparus</name>
    <dbReference type="NCBI Taxonomy" id="48416"/>
    <lineage>
        <taxon>Eukaryota</taxon>
        <taxon>Metazoa</taxon>
        <taxon>Chordata</taxon>
        <taxon>Craniata</taxon>
        <taxon>Vertebrata</taxon>
        <taxon>Euteleostomi</taxon>
        <taxon>Actinopterygii</taxon>
        <taxon>Neopterygii</taxon>
        <taxon>Teleostei</taxon>
        <taxon>Neoteleostei</taxon>
        <taxon>Acanthomorphata</taxon>
        <taxon>Eupercaria</taxon>
        <taxon>Perciformes</taxon>
        <taxon>Cottioidei</taxon>
        <taxon>Zoarcales</taxon>
        <taxon>Zoarcidae</taxon>
        <taxon>Zoarcinae</taxon>
        <taxon>Zoarces</taxon>
    </lineage>
</organism>
<feature type="compositionally biased region" description="Polar residues" evidence="6">
    <location>
        <begin position="369"/>
        <end position="387"/>
    </location>
</feature>
<dbReference type="AlphaFoldDB" id="A0AAW1EF93"/>
<dbReference type="GO" id="GO:0042073">
    <property type="term" value="P:intraciliary transport"/>
    <property type="evidence" value="ECO:0007669"/>
    <property type="project" value="TreeGrafter"/>
</dbReference>
<feature type="region of interest" description="Disordered" evidence="6">
    <location>
        <begin position="461"/>
        <end position="504"/>
    </location>
</feature>
<dbReference type="InterPro" id="IPR028933">
    <property type="entry name" value="Lebercilin_dom"/>
</dbReference>
<dbReference type="GO" id="GO:0005930">
    <property type="term" value="C:axoneme"/>
    <property type="evidence" value="ECO:0007669"/>
    <property type="project" value="TreeGrafter"/>
</dbReference>
<evidence type="ECO:0000256" key="1">
    <source>
        <dbReference type="ARBA" id="ARBA00010229"/>
    </source>
</evidence>
<dbReference type="Pfam" id="PF15619">
    <property type="entry name" value="Lebercilin"/>
    <property type="match status" value="1"/>
</dbReference>
<reference evidence="8 9" key="1">
    <citation type="journal article" date="2024" name="Genome Biol. Evol.">
        <title>Chromosome-level genome assembly of the viviparous eelpout Zoarces viviparus.</title>
        <authorList>
            <person name="Fuhrmann N."/>
            <person name="Brasseur M.V."/>
            <person name="Bakowski C.E."/>
            <person name="Podsiadlowski L."/>
            <person name="Prost S."/>
            <person name="Krehenwinkel H."/>
            <person name="Mayer C."/>
        </authorList>
    </citation>
    <scope>NUCLEOTIDE SEQUENCE [LARGE SCALE GENOMIC DNA]</scope>
    <source>
        <strain evidence="8">NO-MEL_2022_Ind0_liver</strain>
    </source>
</reference>
<evidence type="ECO:0000313" key="8">
    <source>
        <dbReference type="EMBL" id="KAK9520657.1"/>
    </source>
</evidence>
<feature type="compositionally biased region" description="Polar residues" evidence="6">
    <location>
        <begin position="426"/>
        <end position="436"/>
    </location>
</feature>
<comment type="caution">
    <text evidence="8">The sequence shown here is derived from an EMBL/GenBank/DDBJ whole genome shotgun (WGS) entry which is preliminary data.</text>
</comment>
<gene>
    <name evidence="8" type="ORF">VZT92_020528</name>
</gene>
<name>A0AAW1EF93_ZOAVI</name>
<dbReference type="InterPro" id="IPR026188">
    <property type="entry name" value="Lebercilin-like"/>
</dbReference>
<evidence type="ECO:0000259" key="7">
    <source>
        <dbReference type="Pfam" id="PF15619"/>
    </source>
</evidence>
<dbReference type="Proteomes" id="UP001488805">
    <property type="component" value="Unassembled WGS sequence"/>
</dbReference>
<sequence>MQSRRQQAFSPKEEGDGDSVRSSTATSRWSSSPRLPRNSHISCNTSGFGEQDEPLRGKAPEVKTSDKWPRLITREREKGKKVQCQIASRYSKLPPIKPMPVSTPGILSADLNRKDLKSQVWDLQQQLSEARAENKVLKRVQQRHTVALQRFEDSEGCVSQVRANHKNEVRSLQALLRESRACRDNLARQLKTTESKLLSTKDTLQHLQLLNEDHCLLDREELTFRLTQASAELEDKDKRILDLKRNLELCQSSFNRQILAEQGKFSKVREMSCYLQEEIHQLKKEIQDRDRQLETHNIYSRKFQKRLSKKVTESKMVQTDGLVILPAVPERPLPFENTETEEESSVNLCCYNPGQESLVLEDPEKDVPSNVSLGQETETCSDASEQSRCSEESPEYQTEEAKEAAEAPQLLEEESKTEEPESETSFISQQSLNLTEPKTKGSKLPKNRESAEILQLNACQQQAGLEARQSAESPIKVEIISESRELGPPAGKPRRGEAGSPQGE</sequence>
<dbReference type="PANTHER" id="PTHR16650">
    <property type="entry name" value="C21ORF13-RELATED"/>
    <property type="match status" value="1"/>
</dbReference>
<evidence type="ECO:0000256" key="6">
    <source>
        <dbReference type="SAM" id="MobiDB-lite"/>
    </source>
</evidence>
<keyword evidence="2 5" id="KW-0175">Coiled coil</keyword>
<evidence type="ECO:0000256" key="4">
    <source>
        <dbReference type="ARBA" id="ARBA00041402"/>
    </source>
</evidence>
<accession>A0AAW1EF93</accession>
<evidence type="ECO:0000256" key="2">
    <source>
        <dbReference type="ARBA" id="ARBA00023054"/>
    </source>
</evidence>
<evidence type="ECO:0000313" key="9">
    <source>
        <dbReference type="Proteomes" id="UP001488805"/>
    </source>
</evidence>